<dbReference type="RefSeq" id="XP_001321995.1">
    <property type="nucleotide sequence ID" value="XM_001321960.1"/>
</dbReference>
<organism evidence="3 4">
    <name type="scientific">Trichomonas vaginalis (strain ATCC PRA-98 / G3)</name>
    <dbReference type="NCBI Taxonomy" id="412133"/>
    <lineage>
        <taxon>Eukaryota</taxon>
        <taxon>Metamonada</taxon>
        <taxon>Parabasalia</taxon>
        <taxon>Trichomonadida</taxon>
        <taxon>Trichomonadidae</taxon>
        <taxon>Trichomonas</taxon>
    </lineage>
</organism>
<dbReference type="Proteomes" id="UP000001542">
    <property type="component" value="Unassembled WGS sequence"/>
</dbReference>
<dbReference type="InParanoid" id="A2EC95"/>
<accession>A2EC95</accession>
<proteinExistence type="predicted"/>
<keyword evidence="1" id="KW-0812">Transmembrane</keyword>
<evidence type="ECO:0000313" key="4">
    <source>
        <dbReference type="Proteomes" id="UP000001542"/>
    </source>
</evidence>
<reference evidence="3" key="1">
    <citation type="submission" date="2006-10" db="EMBL/GenBank/DDBJ databases">
        <authorList>
            <person name="Amadeo P."/>
            <person name="Zhao Q."/>
            <person name="Wortman J."/>
            <person name="Fraser-Liggett C."/>
            <person name="Carlton J."/>
        </authorList>
    </citation>
    <scope>NUCLEOTIDE SEQUENCE</scope>
    <source>
        <strain evidence="3">G3</strain>
    </source>
</reference>
<keyword evidence="1" id="KW-1133">Transmembrane helix</keyword>
<dbReference type="VEuPathDB" id="TrichDB:TVAGG3_0205880"/>
<feature type="signal peptide" evidence="2">
    <location>
        <begin position="1"/>
        <end position="18"/>
    </location>
</feature>
<keyword evidence="4" id="KW-1185">Reference proteome</keyword>
<name>A2EC95_TRIV3</name>
<sequence length="79" mass="8627">MFFLLCLFIARAINEIVSQKNTPSRSPSAAPTAFNAKDGGWIAITVILGVILLLIIGILVYITVLLCLDKKQQQPLVTE</sequence>
<gene>
    <name evidence="3" type="ORF">TVAG_414240</name>
</gene>
<evidence type="ECO:0000256" key="2">
    <source>
        <dbReference type="SAM" id="SignalP"/>
    </source>
</evidence>
<keyword evidence="2" id="KW-0732">Signal</keyword>
<evidence type="ECO:0000313" key="3">
    <source>
        <dbReference type="EMBL" id="EAY09772.1"/>
    </source>
</evidence>
<dbReference type="AlphaFoldDB" id="A2EC95"/>
<evidence type="ECO:0000256" key="1">
    <source>
        <dbReference type="SAM" id="Phobius"/>
    </source>
</evidence>
<feature type="transmembrane region" description="Helical" evidence="1">
    <location>
        <begin position="42"/>
        <end position="68"/>
    </location>
</feature>
<dbReference type="KEGG" id="tva:4767696"/>
<dbReference type="VEuPathDB" id="TrichDB:TVAG_414240"/>
<feature type="chain" id="PRO_5002643330" evidence="2">
    <location>
        <begin position="19"/>
        <end position="79"/>
    </location>
</feature>
<keyword evidence="1" id="KW-0472">Membrane</keyword>
<reference evidence="3" key="2">
    <citation type="journal article" date="2007" name="Science">
        <title>Draft genome sequence of the sexually transmitted pathogen Trichomonas vaginalis.</title>
        <authorList>
            <person name="Carlton J.M."/>
            <person name="Hirt R.P."/>
            <person name="Silva J.C."/>
            <person name="Delcher A.L."/>
            <person name="Schatz M."/>
            <person name="Zhao Q."/>
            <person name="Wortman J.R."/>
            <person name="Bidwell S.L."/>
            <person name="Alsmark U.C.M."/>
            <person name="Besteiro S."/>
            <person name="Sicheritz-Ponten T."/>
            <person name="Noel C.J."/>
            <person name="Dacks J.B."/>
            <person name="Foster P.G."/>
            <person name="Simillion C."/>
            <person name="Van de Peer Y."/>
            <person name="Miranda-Saavedra D."/>
            <person name="Barton G.J."/>
            <person name="Westrop G.D."/>
            <person name="Mueller S."/>
            <person name="Dessi D."/>
            <person name="Fiori P.L."/>
            <person name="Ren Q."/>
            <person name="Paulsen I."/>
            <person name="Zhang H."/>
            <person name="Bastida-Corcuera F.D."/>
            <person name="Simoes-Barbosa A."/>
            <person name="Brown M.T."/>
            <person name="Hayes R.D."/>
            <person name="Mukherjee M."/>
            <person name="Okumura C.Y."/>
            <person name="Schneider R."/>
            <person name="Smith A.J."/>
            <person name="Vanacova S."/>
            <person name="Villalvazo M."/>
            <person name="Haas B.J."/>
            <person name="Pertea M."/>
            <person name="Feldblyum T.V."/>
            <person name="Utterback T.R."/>
            <person name="Shu C.L."/>
            <person name="Osoegawa K."/>
            <person name="de Jong P.J."/>
            <person name="Hrdy I."/>
            <person name="Horvathova L."/>
            <person name="Zubacova Z."/>
            <person name="Dolezal P."/>
            <person name="Malik S.B."/>
            <person name="Logsdon J.M. Jr."/>
            <person name="Henze K."/>
            <person name="Gupta A."/>
            <person name="Wang C.C."/>
            <person name="Dunne R.L."/>
            <person name="Upcroft J.A."/>
            <person name="Upcroft P."/>
            <person name="White O."/>
            <person name="Salzberg S.L."/>
            <person name="Tang P."/>
            <person name="Chiu C.-H."/>
            <person name="Lee Y.-S."/>
            <person name="Embley T.M."/>
            <person name="Coombs G.H."/>
            <person name="Mottram J.C."/>
            <person name="Tachezy J."/>
            <person name="Fraser-Liggett C.M."/>
            <person name="Johnson P.J."/>
        </authorList>
    </citation>
    <scope>NUCLEOTIDE SEQUENCE [LARGE SCALE GENOMIC DNA]</scope>
    <source>
        <strain evidence="3">G3</strain>
    </source>
</reference>
<dbReference type="EMBL" id="DS113351">
    <property type="protein sequence ID" value="EAY09772.1"/>
    <property type="molecule type" value="Genomic_DNA"/>
</dbReference>
<protein>
    <submittedName>
        <fullName evidence="3">Uncharacterized protein</fullName>
    </submittedName>
</protein>